<dbReference type="Proteomes" id="UP001163046">
    <property type="component" value="Unassembled WGS sequence"/>
</dbReference>
<proteinExistence type="predicted"/>
<evidence type="ECO:0000313" key="1">
    <source>
        <dbReference type="EMBL" id="KAJ7323084.1"/>
    </source>
</evidence>
<gene>
    <name evidence="1" type="ORF">OS493_032655</name>
</gene>
<comment type="caution">
    <text evidence="1">The sequence shown here is derived from an EMBL/GenBank/DDBJ whole genome shotgun (WGS) entry which is preliminary data.</text>
</comment>
<name>A0A9X0CCL1_9CNID</name>
<sequence>MAGGLMAHSMRGDAYSTLEYGYESKLKQTRRRRKNKTAKKERFLRYAHETASNFTVPHGFILLYQIIKHN</sequence>
<dbReference type="AlphaFoldDB" id="A0A9X0CCL1"/>
<protein>
    <submittedName>
        <fullName evidence="1">Uncharacterized protein</fullName>
    </submittedName>
</protein>
<reference evidence="1" key="1">
    <citation type="submission" date="2023-01" db="EMBL/GenBank/DDBJ databases">
        <title>Genome assembly of the deep-sea coral Lophelia pertusa.</title>
        <authorList>
            <person name="Herrera S."/>
            <person name="Cordes E."/>
        </authorList>
    </citation>
    <scope>NUCLEOTIDE SEQUENCE</scope>
    <source>
        <strain evidence="1">USNM1676648</strain>
        <tissue evidence="1">Polyp</tissue>
    </source>
</reference>
<evidence type="ECO:0000313" key="2">
    <source>
        <dbReference type="Proteomes" id="UP001163046"/>
    </source>
</evidence>
<dbReference type="EMBL" id="MU827818">
    <property type="protein sequence ID" value="KAJ7323084.1"/>
    <property type="molecule type" value="Genomic_DNA"/>
</dbReference>
<keyword evidence="2" id="KW-1185">Reference proteome</keyword>
<accession>A0A9X0CCL1</accession>
<organism evidence="1 2">
    <name type="scientific">Desmophyllum pertusum</name>
    <dbReference type="NCBI Taxonomy" id="174260"/>
    <lineage>
        <taxon>Eukaryota</taxon>
        <taxon>Metazoa</taxon>
        <taxon>Cnidaria</taxon>
        <taxon>Anthozoa</taxon>
        <taxon>Hexacorallia</taxon>
        <taxon>Scleractinia</taxon>
        <taxon>Caryophylliina</taxon>
        <taxon>Caryophylliidae</taxon>
        <taxon>Desmophyllum</taxon>
    </lineage>
</organism>